<dbReference type="InterPro" id="IPR039596">
    <property type="entry name" value="GAS1"/>
</dbReference>
<dbReference type="InterPro" id="IPR016017">
    <property type="entry name" value="GDNF/GAS1"/>
</dbReference>
<comment type="subcellular location">
    <subcellularLocation>
        <location evidence="1">Cell membrane</location>
    </subcellularLocation>
</comment>
<name>A0A8S1BBB1_ARCPL</name>
<keyword evidence="5" id="KW-0325">Glycoprotein</keyword>
<gene>
    <name evidence="8" type="ORF">APLA_LOCUS15715</name>
</gene>
<evidence type="ECO:0000256" key="6">
    <source>
        <dbReference type="SAM" id="Phobius"/>
    </source>
</evidence>
<evidence type="ECO:0000313" key="8">
    <source>
        <dbReference type="EMBL" id="CAB3257020.1"/>
    </source>
</evidence>
<keyword evidence="6" id="KW-0812">Transmembrane</keyword>
<dbReference type="OrthoDB" id="5950623at2759"/>
<evidence type="ECO:0000313" key="9">
    <source>
        <dbReference type="Proteomes" id="UP000494106"/>
    </source>
</evidence>
<feature type="domain" description="GDNF/GAS1" evidence="7">
    <location>
        <begin position="175"/>
        <end position="250"/>
    </location>
</feature>
<dbReference type="PANTHER" id="PTHR16840:SF3">
    <property type="entry name" value="GROWTH ARREST-SPECIFIC PROTEIN 1"/>
    <property type="match status" value="1"/>
</dbReference>
<keyword evidence="9" id="KW-1185">Reference proteome</keyword>
<accession>A0A8S1BBB1</accession>
<keyword evidence="3" id="KW-0732">Signal</keyword>
<dbReference type="GO" id="GO:0051726">
    <property type="term" value="P:regulation of cell cycle"/>
    <property type="evidence" value="ECO:0007669"/>
    <property type="project" value="InterPro"/>
</dbReference>
<proteinExistence type="predicted"/>
<sequence>MDFTLSFIVAEPKRLNIYLLDVCPFTGGGSVYMRKNRKVLEKQESTLSNEHKPCDFGESGEARFVMWLFAAFLAVCAAGAGAMWCGEARTRCAYRTGCGAALGNYMMMCESLLTEPVKHCSRECSNALIALTSTEEGKELMNCECEDEYCMETKQRIDICRPQVLNGTANATSSCSLSQLICIADAQCATALDYYHKNCKSLFTRRGTKCSNRCRNSIQILRKQEKAAALTACQCDGNDYRCSRTQDNMARFCFHKMKNHTKNHPHIKKMSVEKYNAANINHLSMIVTMVCFSILSFIT</sequence>
<dbReference type="AlphaFoldDB" id="A0A8S1BBB1"/>
<evidence type="ECO:0000256" key="3">
    <source>
        <dbReference type="ARBA" id="ARBA00022729"/>
    </source>
</evidence>
<dbReference type="EMBL" id="CADEBC010000590">
    <property type="protein sequence ID" value="CAB3257020.1"/>
    <property type="molecule type" value="Genomic_DNA"/>
</dbReference>
<comment type="caution">
    <text evidence="8">The sequence shown here is derived from an EMBL/GenBank/DDBJ whole genome shotgun (WGS) entry which is preliminary data.</text>
</comment>
<evidence type="ECO:0000259" key="7">
    <source>
        <dbReference type="Pfam" id="PF02351"/>
    </source>
</evidence>
<reference evidence="8 9" key="1">
    <citation type="submission" date="2020-04" db="EMBL/GenBank/DDBJ databases">
        <authorList>
            <person name="Wallbank WR R."/>
            <person name="Pardo Diaz C."/>
            <person name="Kozak K."/>
            <person name="Martin S."/>
            <person name="Jiggins C."/>
            <person name="Moest M."/>
            <person name="Warren A I."/>
            <person name="Byers J.R.P. K."/>
            <person name="Montejo-Kovacevich G."/>
            <person name="Yen C E."/>
        </authorList>
    </citation>
    <scope>NUCLEOTIDE SEQUENCE [LARGE SCALE GENOMIC DNA]</scope>
</reference>
<organism evidence="8 9">
    <name type="scientific">Arctia plantaginis</name>
    <name type="common">Wood tiger moth</name>
    <name type="synonym">Phalaena plantaginis</name>
    <dbReference type="NCBI Taxonomy" id="874455"/>
    <lineage>
        <taxon>Eukaryota</taxon>
        <taxon>Metazoa</taxon>
        <taxon>Ecdysozoa</taxon>
        <taxon>Arthropoda</taxon>
        <taxon>Hexapoda</taxon>
        <taxon>Insecta</taxon>
        <taxon>Pterygota</taxon>
        <taxon>Neoptera</taxon>
        <taxon>Endopterygota</taxon>
        <taxon>Lepidoptera</taxon>
        <taxon>Glossata</taxon>
        <taxon>Ditrysia</taxon>
        <taxon>Noctuoidea</taxon>
        <taxon>Erebidae</taxon>
        <taxon>Arctiinae</taxon>
        <taxon>Arctia</taxon>
    </lineage>
</organism>
<keyword evidence="2" id="KW-1003">Cell membrane</keyword>
<evidence type="ECO:0000256" key="1">
    <source>
        <dbReference type="ARBA" id="ARBA00004236"/>
    </source>
</evidence>
<evidence type="ECO:0000256" key="5">
    <source>
        <dbReference type="ARBA" id="ARBA00023180"/>
    </source>
</evidence>
<evidence type="ECO:0000256" key="2">
    <source>
        <dbReference type="ARBA" id="ARBA00022475"/>
    </source>
</evidence>
<dbReference type="GO" id="GO:0005886">
    <property type="term" value="C:plasma membrane"/>
    <property type="evidence" value="ECO:0007669"/>
    <property type="project" value="UniProtKB-SubCell"/>
</dbReference>
<evidence type="ECO:0000256" key="4">
    <source>
        <dbReference type="ARBA" id="ARBA00023136"/>
    </source>
</evidence>
<protein>
    <recommendedName>
        <fullName evidence="7">GDNF/GAS1 domain-containing protein</fullName>
    </recommendedName>
</protein>
<dbReference type="Pfam" id="PF02351">
    <property type="entry name" value="GDNF"/>
    <property type="match status" value="1"/>
</dbReference>
<dbReference type="PANTHER" id="PTHR16840">
    <property type="entry name" value="GROWTH ARREST-SPECIFIC PROTEIN 1"/>
    <property type="match status" value="1"/>
</dbReference>
<keyword evidence="4 6" id="KW-0472">Membrane</keyword>
<feature type="transmembrane region" description="Helical" evidence="6">
    <location>
        <begin position="278"/>
        <end position="298"/>
    </location>
</feature>
<dbReference type="Proteomes" id="UP000494106">
    <property type="component" value="Unassembled WGS sequence"/>
</dbReference>
<keyword evidence="6" id="KW-1133">Transmembrane helix</keyword>
<feature type="transmembrane region" description="Helical" evidence="6">
    <location>
        <begin position="64"/>
        <end position="85"/>
    </location>
</feature>